<gene>
    <name evidence="1" type="ORF">THER5_1982</name>
</gene>
<dbReference type="AlphaFoldDB" id="A0A087E2V7"/>
<sequence>MQRHPAVCLNPILLFAVLSQSRPGQSARIERRGCLGKRCHHTKSTWRNTGGGAGLGQPDCGSAGLSRTGAAALPAA</sequence>
<dbReference type="Proteomes" id="UP000029003">
    <property type="component" value="Unassembled WGS sequence"/>
</dbReference>
<reference evidence="1 2" key="1">
    <citation type="submission" date="2014-03" db="EMBL/GenBank/DDBJ databases">
        <title>Genomics of Bifidobacteria.</title>
        <authorList>
            <person name="Ventura M."/>
            <person name="Milani C."/>
            <person name="Lugli G.A."/>
        </authorList>
    </citation>
    <scope>NUCLEOTIDE SEQUENCE [LARGE SCALE GENOMIC DNA]</scope>
    <source>
        <strain evidence="1 2">LMG 21395</strain>
    </source>
</reference>
<comment type="caution">
    <text evidence="1">The sequence shown here is derived from an EMBL/GenBank/DDBJ whole genome shotgun (WGS) entry which is preliminary data.</text>
</comment>
<proteinExistence type="predicted"/>
<dbReference type="EMBL" id="JGZT01000007">
    <property type="protein sequence ID" value="KFJ02108.1"/>
    <property type="molecule type" value="Genomic_DNA"/>
</dbReference>
<organism evidence="1 2">
    <name type="scientific">Bifidobacterium thermacidophilum subsp. thermacidophilum</name>
    <dbReference type="NCBI Taxonomy" id="79262"/>
    <lineage>
        <taxon>Bacteria</taxon>
        <taxon>Bacillati</taxon>
        <taxon>Actinomycetota</taxon>
        <taxon>Actinomycetes</taxon>
        <taxon>Bifidobacteriales</taxon>
        <taxon>Bifidobacteriaceae</taxon>
        <taxon>Bifidobacterium</taxon>
    </lineage>
</organism>
<name>A0A087E2V7_9BIFI</name>
<evidence type="ECO:0000313" key="1">
    <source>
        <dbReference type="EMBL" id="KFJ02108.1"/>
    </source>
</evidence>
<protein>
    <submittedName>
        <fullName evidence="1">Uncharacterized protein</fullName>
    </submittedName>
</protein>
<evidence type="ECO:0000313" key="2">
    <source>
        <dbReference type="Proteomes" id="UP000029003"/>
    </source>
</evidence>
<accession>A0A087E2V7</accession>